<keyword evidence="3" id="KW-1185">Reference proteome</keyword>
<name>A0A316DIF9_9FLAO</name>
<dbReference type="AlphaFoldDB" id="A0A316DIF9"/>
<evidence type="ECO:0000259" key="1">
    <source>
        <dbReference type="Pfam" id="PF01814"/>
    </source>
</evidence>
<gene>
    <name evidence="2" type="ORF">LX78_02446</name>
</gene>
<dbReference type="RefSeq" id="WP_109682933.1">
    <property type="nucleotide sequence ID" value="NZ_QGGP01000007.1"/>
</dbReference>
<comment type="caution">
    <text evidence="2">The sequence shown here is derived from an EMBL/GenBank/DDBJ whole genome shotgun (WGS) entry which is preliminary data.</text>
</comment>
<organism evidence="2 3">
    <name type="scientific">Xanthomarina spongicola</name>
    <dbReference type="NCBI Taxonomy" id="570520"/>
    <lineage>
        <taxon>Bacteria</taxon>
        <taxon>Pseudomonadati</taxon>
        <taxon>Bacteroidota</taxon>
        <taxon>Flavobacteriia</taxon>
        <taxon>Flavobacteriales</taxon>
        <taxon>Flavobacteriaceae</taxon>
        <taxon>Xanthomarina</taxon>
    </lineage>
</organism>
<dbReference type="OrthoDB" id="9793254at2"/>
<reference evidence="2 3" key="1">
    <citation type="submission" date="2018-05" db="EMBL/GenBank/DDBJ databases">
        <title>Genomic Encyclopedia of Archaeal and Bacterial Type Strains, Phase II (KMG-II): from individual species to whole genera.</title>
        <authorList>
            <person name="Goeker M."/>
        </authorList>
    </citation>
    <scope>NUCLEOTIDE SEQUENCE [LARGE SCALE GENOMIC DNA]</scope>
    <source>
        <strain evidence="2 3">DSM 22637</strain>
    </source>
</reference>
<dbReference type="InterPro" id="IPR012312">
    <property type="entry name" value="Hemerythrin-like"/>
</dbReference>
<dbReference type="Pfam" id="PF01814">
    <property type="entry name" value="Hemerythrin"/>
    <property type="match status" value="1"/>
</dbReference>
<accession>A0A316DIF9</accession>
<proteinExistence type="predicted"/>
<sequence>MNPKPQKRHKALQPLSREHHHGLLLSWKIRSGFNKNINPNRIKIYADWFFETHLIPHFEMEEENIFPLLESDNGLIKRALAEHRRLKRLFNETTDNAKNLSKIEEELEQHIRFEERVLFPEIQKIATEEQMLIIEKIHQQEPFKDNLDDEFWK</sequence>
<dbReference type="EMBL" id="QGGP01000007">
    <property type="protein sequence ID" value="PWK17655.1"/>
    <property type="molecule type" value="Genomic_DNA"/>
</dbReference>
<dbReference type="Gene3D" id="1.20.120.520">
    <property type="entry name" value="nmb1532 protein domain like"/>
    <property type="match status" value="1"/>
</dbReference>
<dbReference type="Proteomes" id="UP000245430">
    <property type="component" value="Unassembled WGS sequence"/>
</dbReference>
<evidence type="ECO:0000313" key="3">
    <source>
        <dbReference type="Proteomes" id="UP000245430"/>
    </source>
</evidence>
<evidence type="ECO:0000313" key="2">
    <source>
        <dbReference type="EMBL" id="PWK17655.1"/>
    </source>
</evidence>
<feature type="domain" description="Hemerythrin-like" evidence="1">
    <location>
        <begin position="39"/>
        <end position="121"/>
    </location>
</feature>
<protein>
    <submittedName>
        <fullName evidence="2">Hemerythrin HHE cation binding domain-containing protein</fullName>
    </submittedName>
</protein>